<dbReference type="PROSITE" id="PS50102">
    <property type="entry name" value="RRM"/>
    <property type="match status" value="1"/>
</dbReference>
<dbReference type="PANTHER" id="PTHR13976">
    <property type="entry name" value="HETEROGENEOUS NUCLEAR RIBONUCLEOPROTEIN-RELATED"/>
    <property type="match status" value="1"/>
</dbReference>
<keyword evidence="2 3" id="KW-0694">RNA-binding</keyword>
<evidence type="ECO:0000259" key="5">
    <source>
        <dbReference type="PROSITE" id="PS50102"/>
    </source>
</evidence>
<keyword evidence="7" id="KW-1185">Reference proteome</keyword>
<dbReference type="Proteomes" id="UP000664859">
    <property type="component" value="Unassembled WGS sequence"/>
</dbReference>
<evidence type="ECO:0000256" key="2">
    <source>
        <dbReference type="ARBA" id="ARBA00022884"/>
    </source>
</evidence>
<dbReference type="InterPro" id="IPR035979">
    <property type="entry name" value="RBD_domain_sf"/>
</dbReference>
<dbReference type="Pfam" id="PF00076">
    <property type="entry name" value="RRM_1"/>
    <property type="match status" value="1"/>
</dbReference>
<gene>
    <name evidence="6" type="ORF">JKP88DRAFT_203579</name>
</gene>
<dbReference type="SMART" id="SM00360">
    <property type="entry name" value="RRM"/>
    <property type="match status" value="2"/>
</dbReference>
<organism evidence="6 7">
    <name type="scientific">Tribonema minus</name>
    <dbReference type="NCBI Taxonomy" id="303371"/>
    <lineage>
        <taxon>Eukaryota</taxon>
        <taxon>Sar</taxon>
        <taxon>Stramenopiles</taxon>
        <taxon>Ochrophyta</taxon>
        <taxon>PX clade</taxon>
        <taxon>Xanthophyceae</taxon>
        <taxon>Tribonematales</taxon>
        <taxon>Tribonemataceae</taxon>
        <taxon>Tribonema</taxon>
    </lineage>
</organism>
<dbReference type="InterPro" id="IPR012677">
    <property type="entry name" value="Nucleotide-bd_a/b_plait_sf"/>
</dbReference>
<dbReference type="InterPro" id="IPR000504">
    <property type="entry name" value="RRM_dom"/>
</dbReference>
<dbReference type="Gene3D" id="3.30.70.330">
    <property type="match status" value="2"/>
</dbReference>
<dbReference type="CDD" id="cd12254">
    <property type="entry name" value="RRM_hnRNPH_ESRPs_RBM12_like"/>
    <property type="match status" value="1"/>
</dbReference>
<protein>
    <recommendedName>
        <fullName evidence="5">RRM domain-containing protein</fullName>
    </recommendedName>
</protein>
<dbReference type="SUPFAM" id="SSF54928">
    <property type="entry name" value="RNA-binding domain, RBD"/>
    <property type="match status" value="2"/>
</dbReference>
<reference evidence="6" key="1">
    <citation type="submission" date="2021-02" db="EMBL/GenBank/DDBJ databases">
        <title>First Annotated Genome of the Yellow-green Alga Tribonema minus.</title>
        <authorList>
            <person name="Mahan K.M."/>
        </authorList>
    </citation>
    <scope>NUCLEOTIDE SEQUENCE</scope>
    <source>
        <strain evidence="6">UTEX B ZZ1240</strain>
    </source>
</reference>
<proteinExistence type="predicted"/>
<keyword evidence="1" id="KW-0677">Repeat</keyword>
<feature type="compositionally biased region" description="Low complexity" evidence="4">
    <location>
        <begin position="156"/>
        <end position="171"/>
    </location>
</feature>
<evidence type="ECO:0000313" key="6">
    <source>
        <dbReference type="EMBL" id="KAG5175460.1"/>
    </source>
</evidence>
<dbReference type="OrthoDB" id="431068at2759"/>
<feature type="region of interest" description="Disordered" evidence="4">
    <location>
        <begin position="145"/>
        <end position="171"/>
    </location>
</feature>
<comment type="caution">
    <text evidence="6">The sequence shown here is derived from an EMBL/GenBank/DDBJ whole genome shotgun (WGS) entry which is preliminary data.</text>
</comment>
<evidence type="ECO:0000256" key="4">
    <source>
        <dbReference type="SAM" id="MobiDB-lite"/>
    </source>
</evidence>
<dbReference type="AlphaFoldDB" id="A0A835YKV5"/>
<evidence type="ECO:0000313" key="7">
    <source>
        <dbReference type="Proteomes" id="UP000664859"/>
    </source>
</evidence>
<dbReference type="InterPro" id="IPR050666">
    <property type="entry name" value="ESRP"/>
</dbReference>
<evidence type="ECO:0000256" key="3">
    <source>
        <dbReference type="PROSITE-ProRule" id="PRU00176"/>
    </source>
</evidence>
<dbReference type="GO" id="GO:0003723">
    <property type="term" value="F:RNA binding"/>
    <property type="evidence" value="ECO:0007669"/>
    <property type="project" value="UniProtKB-UniRule"/>
</dbReference>
<accession>A0A835YKV5</accession>
<feature type="domain" description="RRM" evidence="5">
    <location>
        <begin position="234"/>
        <end position="309"/>
    </location>
</feature>
<dbReference type="EMBL" id="JAFCMP010000549">
    <property type="protein sequence ID" value="KAG5175460.1"/>
    <property type="molecule type" value="Genomic_DNA"/>
</dbReference>
<sequence>MGGLGGGLEMDGGGGHDYGGGNGGAHAAAAVALTGDGFENSKEYTLGLFPCVRLSGLAATTSVNDVMMFFTGLGPVLDIVLDPARSGGGDGGEQTLDAVVLFGNMMDYHGALQRYSLQLLGRYVEVAPALRGDYYAAIMQRDASASHDDDNVEQQPAAPSPQDASQAASAAAAGGAPSVVANGGSAGGEAAATPTAAAGAAAGAAPAAGAKAAAAGAAAAAAGGADGGGKGPVTVIRMRGLPYRASKADIMAFFQGCAVAEVNFVARADGRVTGEAYVKFASREDARQGLRRDRDMIGNRYIELFTSSPEEMARYLKRHS</sequence>
<evidence type="ECO:0000256" key="1">
    <source>
        <dbReference type="ARBA" id="ARBA00022737"/>
    </source>
</evidence>
<name>A0A835YKV5_9STRA</name>